<keyword evidence="2" id="KW-1185">Reference proteome</keyword>
<gene>
    <name evidence="1" type="ORF">SAMN06265340_101221</name>
</gene>
<sequence>MREKLFKLALLLLLIGLLPLLYFTLKSEPYPKKELKRYKEQTVEKFTFTELSKKGEKWTLKSPKASFKGKDVVILEDPIFKIFSSNSTIYAKKATYNQKENITILKNIKLESRDFIAKTTEGIFNGKTEIFKSITPCIIDFKNGYTIKGNQCLINLRNGKVIIKQGVSTVIGEAFKEGEKR</sequence>
<dbReference type="Pfam" id="PF06835">
    <property type="entry name" value="LptC"/>
    <property type="match status" value="1"/>
</dbReference>
<dbReference type="EMBL" id="FZOB01000001">
    <property type="protein sequence ID" value="SNR61728.1"/>
    <property type="molecule type" value="Genomic_DNA"/>
</dbReference>
<evidence type="ECO:0000313" key="2">
    <source>
        <dbReference type="Proteomes" id="UP000198405"/>
    </source>
</evidence>
<protein>
    <submittedName>
        <fullName evidence="1">LPS export ABC transporter protein LptC</fullName>
    </submittedName>
</protein>
<organism evidence="1 2">
    <name type="scientific">Desulfurobacterium atlanticum</name>
    <dbReference type="NCBI Taxonomy" id="240169"/>
    <lineage>
        <taxon>Bacteria</taxon>
        <taxon>Pseudomonadati</taxon>
        <taxon>Aquificota</taxon>
        <taxon>Aquificia</taxon>
        <taxon>Desulfurobacteriales</taxon>
        <taxon>Desulfurobacteriaceae</taxon>
        <taxon>Desulfurobacterium</taxon>
    </lineage>
</organism>
<accession>A0A238XT29</accession>
<dbReference type="Gene3D" id="2.60.450.10">
    <property type="entry name" value="Lipopolysaccharide (LPS) transport protein A like domain"/>
    <property type="match status" value="1"/>
</dbReference>
<dbReference type="AlphaFoldDB" id="A0A238XT29"/>
<proteinExistence type="predicted"/>
<dbReference type="OrthoDB" id="14489at2"/>
<dbReference type="InterPro" id="IPR026265">
    <property type="entry name" value="LptC"/>
</dbReference>
<evidence type="ECO:0000313" key="1">
    <source>
        <dbReference type="EMBL" id="SNR61728.1"/>
    </source>
</evidence>
<reference evidence="2" key="1">
    <citation type="submission" date="2017-06" db="EMBL/GenBank/DDBJ databases">
        <authorList>
            <person name="Varghese N."/>
            <person name="Submissions S."/>
        </authorList>
    </citation>
    <scope>NUCLEOTIDE SEQUENCE [LARGE SCALE GENOMIC DNA]</scope>
    <source>
        <strain evidence="2">DSM 15668</strain>
    </source>
</reference>
<dbReference type="RefSeq" id="WP_089322251.1">
    <property type="nucleotide sequence ID" value="NZ_FZOB01000001.1"/>
</dbReference>
<dbReference type="NCBIfam" id="TIGR04409">
    <property type="entry name" value="LptC_YrbK"/>
    <property type="match status" value="1"/>
</dbReference>
<dbReference type="GO" id="GO:0005886">
    <property type="term" value="C:plasma membrane"/>
    <property type="evidence" value="ECO:0007669"/>
    <property type="project" value="InterPro"/>
</dbReference>
<name>A0A238XT29_9BACT</name>
<dbReference type="GO" id="GO:0015221">
    <property type="term" value="F:lipopolysaccharide transmembrane transporter activity"/>
    <property type="evidence" value="ECO:0007669"/>
    <property type="project" value="InterPro"/>
</dbReference>
<dbReference type="InterPro" id="IPR010664">
    <property type="entry name" value="LipoPS_assembly_LptC-rel"/>
</dbReference>
<dbReference type="Proteomes" id="UP000198405">
    <property type="component" value="Unassembled WGS sequence"/>
</dbReference>